<dbReference type="EMBL" id="RZNJ01000002">
    <property type="protein sequence ID" value="RUT32626.1"/>
    <property type="molecule type" value="Genomic_DNA"/>
</dbReference>
<name>A0A433XEZ2_9HYPH</name>
<dbReference type="GO" id="GO:0005694">
    <property type="term" value="C:chromosome"/>
    <property type="evidence" value="ECO:0007669"/>
    <property type="project" value="TreeGrafter"/>
</dbReference>
<comment type="caution">
    <text evidence="3">The sequence shown here is derived from an EMBL/GenBank/DDBJ whole genome shotgun (WGS) entry which is preliminary data.</text>
</comment>
<gene>
    <name evidence="3" type="ORF">EMQ25_05615</name>
</gene>
<feature type="coiled-coil region" evidence="1">
    <location>
        <begin position="177"/>
        <end position="261"/>
    </location>
</feature>
<keyword evidence="1" id="KW-0175">Coiled coil</keyword>
<dbReference type="RefSeq" id="WP_127187583.1">
    <property type="nucleotide sequence ID" value="NZ_RZNJ01000002.1"/>
</dbReference>
<dbReference type="SMART" id="SM00470">
    <property type="entry name" value="ParB"/>
    <property type="match status" value="1"/>
</dbReference>
<accession>A0A433XEZ2</accession>
<keyword evidence="4" id="KW-1185">Reference proteome</keyword>
<dbReference type="InterPro" id="IPR003115">
    <property type="entry name" value="ParB_N"/>
</dbReference>
<dbReference type="SUPFAM" id="SSF110849">
    <property type="entry name" value="ParB/Sulfiredoxin"/>
    <property type="match status" value="1"/>
</dbReference>
<organism evidence="3 4">
    <name type="scientific">Arsenicitalea aurantiaca</name>
    <dbReference type="NCBI Taxonomy" id="1783274"/>
    <lineage>
        <taxon>Bacteria</taxon>
        <taxon>Pseudomonadati</taxon>
        <taxon>Pseudomonadota</taxon>
        <taxon>Alphaproteobacteria</taxon>
        <taxon>Hyphomicrobiales</taxon>
        <taxon>Devosiaceae</taxon>
        <taxon>Arsenicitalea</taxon>
    </lineage>
</organism>
<dbReference type="Pfam" id="PF02195">
    <property type="entry name" value="ParB_N"/>
    <property type="match status" value="1"/>
</dbReference>
<evidence type="ECO:0000313" key="4">
    <source>
        <dbReference type="Proteomes" id="UP000281547"/>
    </source>
</evidence>
<dbReference type="PANTHER" id="PTHR33375:SF1">
    <property type="entry name" value="CHROMOSOME-PARTITIONING PROTEIN PARB-RELATED"/>
    <property type="match status" value="1"/>
</dbReference>
<dbReference type="InterPro" id="IPR050336">
    <property type="entry name" value="Chromosome_partition/occlusion"/>
</dbReference>
<evidence type="ECO:0000259" key="2">
    <source>
        <dbReference type="SMART" id="SM00470"/>
    </source>
</evidence>
<protein>
    <recommendedName>
        <fullName evidence="2">ParB-like N-terminal domain-containing protein</fullName>
    </recommendedName>
</protein>
<proteinExistence type="predicted"/>
<reference evidence="3 4" key="1">
    <citation type="journal article" date="2016" name="Int. J. Syst. Evol. Microbiol.">
        <title>Arsenicitalea aurantiaca gen. nov., sp. nov., a new member of the family Hyphomicrobiaceae, isolated from high-arsenic sediment.</title>
        <authorList>
            <person name="Mu Y."/>
            <person name="Zhou L."/>
            <person name="Zeng X.C."/>
            <person name="Liu L."/>
            <person name="Pan Y."/>
            <person name="Chen X."/>
            <person name="Wang J."/>
            <person name="Li S."/>
            <person name="Li W.J."/>
            <person name="Wang Y."/>
        </authorList>
    </citation>
    <scope>NUCLEOTIDE SEQUENCE [LARGE SCALE GENOMIC DNA]</scope>
    <source>
        <strain evidence="3 4">42-50</strain>
    </source>
</reference>
<evidence type="ECO:0000256" key="1">
    <source>
        <dbReference type="SAM" id="Coils"/>
    </source>
</evidence>
<dbReference type="InterPro" id="IPR036086">
    <property type="entry name" value="ParB/Sulfiredoxin_sf"/>
</dbReference>
<dbReference type="PANTHER" id="PTHR33375">
    <property type="entry name" value="CHROMOSOME-PARTITIONING PROTEIN PARB-RELATED"/>
    <property type="match status" value="1"/>
</dbReference>
<dbReference type="Proteomes" id="UP000281547">
    <property type="component" value="Unassembled WGS sequence"/>
</dbReference>
<dbReference type="GO" id="GO:0007059">
    <property type="term" value="P:chromosome segregation"/>
    <property type="evidence" value="ECO:0007669"/>
    <property type="project" value="TreeGrafter"/>
</dbReference>
<sequence>MTGVAPINFAIPDRGRKVEMIYVENITVGQRQRALSESGVATLTTSMESIGLRTPISVAVRDDGQEIVLLTGAHRLEAARRLGWEKIECIVYYDGDEIDAQLWEIAENLHRSGLTKEQRDEHIRRYASLLAARKSKPTQFAWVLEKGGRGKTSVATQVAKETGISADTVRRALNPDRIAAEKARREAEKAEERAEAEQRAAEVTAGLPEETRQMIEQQKARREAAKASADIDQMLAELEELREANTALEQENAELKAEVGKFASMKVLFDKGGYEAVIAAKDEEIRVLETRVYRESEDKASWARSSNYWKEEARKLGWTKDEIIAVTEEDMRNV</sequence>
<dbReference type="AlphaFoldDB" id="A0A433XEZ2"/>
<evidence type="ECO:0000313" key="3">
    <source>
        <dbReference type="EMBL" id="RUT32626.1"/>
    </source>
</evidence>
<feature type="domain" description="ParB-like N-terminal" evidence="2">
    <location>
        <begin position="19"/>
        <end position="109"/>
    </location>
</feature>
<dbReference type="Gene3D" id="3.90.1530.10">
    <property type="entry name" value="Conserved hypothetical protein from pyrococcus furiosus pfu- 392566-001, ParB domain"/>
    <property type="match status" value="1"/>
</dbReference>
<dbReference type="OrthoDB" id="9816381at2"/>